<dbReference type="GO" id="GO:0031177">
    <property type="term" value="F:phosphopantetheine binding"/>
    <property type="evidence" value="ECO:0007669"/>
    <property type="project" value="InterPro"/>
</dbReference>
<dbReference type="InterPro" id="IPR010071">
    <property type="entry name" value="AA_adenyl_dom"/>
</dbReference>
<keyword evidence="5" id="KW-0045">Antibiotic biosynthesis</keyword>
<dbReference type="EMBL" id="CP021434">
    <property type="protein sequence ID" value="ARU60333.1"/>
    <property type="molecule type" value="Genomic_DNA"/>
</dbReference>
<proteinExistence type="inferred from homology"/>
<keyword evidence="3" id="KW-0596">Phosphopantetheine</keyword>
<dbReference type="Gene3D" id="2.30.38.10">
    <property type="entry name" value="Luciferase, Domain 3"/>
    <property type="match status" value="2"/>
</dbReference>
<evidence type="ECO:0000313" key="8">
    <source>
        <dbReference type="Proteomes" id="UP000195437"/>
    </source>
</evidence>
<comment type="similarity">
    <text evidence="2">Belongs to the ATP-dependent AMP-binding enzyme family.</text>
</comment>
<dbReference type="FunFam" id="3.30.559.30:FF:000001">
    <property type="entry name" value="Non-ribosomal peptide synthetase"/>
    <property type="match status" value="1"/>
</dbReference>
<dbReference type="Proteomes" id="UP000195437">
    <property type="component" value="Chromosome"/>
</dbReference>
<dbReference type="GO" id="GO:0008610">
    <property type="term" value="P:lipid biosynthetic process"/>
    <property type="evidence" value="ECO:0007669"/>
    <property type="project" value="UniProtKB-ARBA"/>
</dbReference>
<dbReference type="PROSITE" id="PS50075">
    <property type="entry name" value="CARRIER"/>
    <property type="match status" value="2"/>
</dbReference>
<dbReference type="PROSITE" id="PS00455">
    <property type="entry name" value="AMP_BINDING"/>
    <property type="match status" value="2"/>
</dbReference>
<dbReference type="PROSITE" id="PS00012">
    <property type="entry name" value="PHOSPHOPANTETHEINE"/>
    <property type="match status" value="2"/>
</dbReference>
<dbReference type="Pfam" id="PF00668">
    <property type="entry name" value="Condensation"/>
    <property type="match status" value="2"/>
</dbReference>
<dbReference type="InterPro" id="IPR020845">
    <property type="entry name" value="AMP-binding_CS"/>
</dbReference>
<dbReference type="GO" id="GO:0005829">
    <property type="term" value="C:cytosol"/>
    <property type="evidence" value="ECO:0007669"/>
    <property type="project" value="TreeGrafter"/>
</dbReference>
<evidence type="ECO:0000256" key="5">
    <source>
        <dbReference type="ARBA" id="ARBA00023194"/>
    </source>
</evidence>
<dbReference type="Gene3D" id="3.40.50.980">
    <property type="match status" value="4"/>
</dbReference>
<dbReference type="CDD" id="cd12115">
    <property type="entry name" value="A_NRPS_Sfm_like"/>
    <property type="match status" value="1"/>
</dbReference>
<dbReference type="FunFam" id="3.40.50.12780:FF:000012">
    <property type="entry name" value="Non-ribosomal peptide synthetase"/>
    <property type="match status" value="2"/>
</dbReference>
<dbReference type="InterPro" id="IPR029058">
    <property type="entry name" value="AB_hydrolase_fold"/>
</dbReference>
<dbReference type="InterPro" id="IPR036736">
    <property type="entry name" value="ACP-like_sf"/>
</dbReference>
<dbReference type="InterPro" id="IPR025110">
    <property type="entry name" value="AMP-bd_C"/>
</dbReference>
<dbReference type="PANTHER" id="PTHR45527:SF1">
    <property type="entry name" value="FATTY ACID SYNTHASE"/>
    <property type="match status" value="1"/>
</dbReference>
<dbReference type="GO" id="GO:0017000">
    <property type="term" value="P:antibiotic biosynthetic process"/>
    <property type="evidence" value="ECO:0007669"/>
    <property type="project" value="UniProtKB-KW"/>
</dbReference>
<organism evidence="7 8">
    <name type="scientific">Tumebacillus avium</name>
    <dbReference type="NCBI Taxonomy" id="1903704"/>
    <lineage>
        <taxon>Bacteria</taxon>
        <taxon>Bacillati</taxon>
        <taxon>Bacillota</taxon>
        <taxon>Bacilli</taxon>
        <taxon>Bacillales</taxon>
        <taxon>Alicyclobacillaceae</taxon>
        <taxon>Tumebacillus</taxon>
    </lineage>
</organism>
<dbReference type="NCBIfam" id="TIGR01733">
    <property type="entry name" value="AA-adenyl-dom"/>
    <property type="match status" value="2"/>
</dbReference>
<dbReference type="Pfam" id="PF00550">
    <property type="entry name" value="PP-binding"/>
    <property type="match status" value="2"/>
</dbReference>
<dbReference type="NCBIfam" id="NF003417">
    <property type="entry name" value="PRK04813.1"/>
    <property type="match status" value="2"/>
</dbReference>
<sequence>MTMTVNKDGLTSAKQALLAKMLSRDKKPQQTIKRQPEREWVPASYPQKRLWFLDQLHPGNAAYNIPYLFRIQGELDSAVLKGSIEKICKRHDVLRVRFEERDGEPCQKVDAFQPLPYQEVDLQAVPENEREVRAQELLTEWTQLPFDLQAGQLVRMYLVKLDSLSHILMLNVHHIVSDGWSAGVLFRELTEFYRALLQGTDPQLKELPIQYADYSVWQNQRVQEDGALAKSVQFWKEQLQGELPLLQLPTDRPRPLAQSFRGQEYSFELSAELSSAVKELCRQQNVSLYMVLLAAYKTLLLRYTAQEDVLVGSPVANRNLTETEDLIGFFVNTLVMRTDLSGNPTFLELLERVKTVAFDAFANQDVPFEKLVEELKPERTLSHSPLFQTMFAVQNAPASEIELPGVTVSRFEVDNGSAKYDLTLFMEEQAAGLKAVFEYNSDLFDRQTMERMAEHFANLLESIVAKPEQKIGELPFLSAADLQQQLVAWNDTTSGYPQMTLPQLVEAQVAKTPDAVALIDGASRITYAELNARANQMAQFLQKRGIGAESLVGLCMERTEHLLISILGILKAGGAYVPLDPNYPQERILFTLEDAQVALLLTEGHLAERLSEFQGEKVCLEQALPEIAQESTEQPINGAEPHHLGYVIYTSGSTGRPKGVAIEHRSAATLVQWAQDVYTAEELAGVLFSTSICFDLSIFEMFVPLSTGGKVILAQNALHLPELPAAGEVTLINTVPSAIAELHRLQAIPANVKVINLAGEPLKKSLVQSLYELPTVDSVYNLYGPSEDTTYSTFAKMERNSASAPLIGRPVADTKAYVLNSHMQPVPLGASGELYLGGAGLARGYLNRPELTAEKFILNPFLPGTDERLYRTGDLVRYLPDGSLDYLGRIDHQVKVRGFRIELGEIEAVLAQDPSVLEVTVIVREDTPNDPRVVAYVVAQAGVAPTVSELRQIVKQKLPEYMVPSAFVMMDALPLTPNGKIDRNALPTPEITRDGLAEFVAPRTPLEEQLAAIWSELLGVERVGIEDNFFALGGHSLLATQAVSRIRQHVGVEVPLRVLFEQPTLAALSEHLSVEGEGSAQEVMIPALDRTQTLPLSFAQQRLWFFDQLVQDEAAYIMPSFYRLTGPLEIAALEDSLGAIALRHESLRTVFRTEDNVPQQVILPPSRVELPLEELSEAELEDRMRQDARVKFDLEKGPLFRAKLYRTGDEEFALMIVMHHIISDGWSLTVFMQELMAQYEAFRTGQPAELAPLSIQYADFAAWQRDWLQGEVLAKQLSYWKEQFTGEVPVLQLPTDLPRPAVQRFHGAYHRVELSAGLLQGLKTLCSEQGATLFMTLLTAYKTLLHRYSGQEDIVVGTPIANRTLAQTEPLIGFFANTLALRTDLSGNPSFRELLGRVREGAFGAFAHQDLPFEKLVEELQIERDMSRTPVFQTMFVMQNTPEQHLQLADLTVTPQNVYTDEAEFELTLIAEETAGGLVLEFNYNTDLFVEATISRMAAQFQLLLEAIAQQPDEAVAALPLLTPEEFELMKLWNTTAKDFPAHLTVQEMFERQVDRDPDALAVEYNGEQLTYGQLNRKANQLARTLREAGVQADSLVGIMAKPSLEMIVAVLAVLKAGGAYMPLDIATPRERVLTVLTGSGTQWFLTYLDQPQDLSGFTGTVYDLTSPELYAADDSNLPVQNGPEHLFVVLHTSGTTGVPKGVMLEHRNLVCFVDAFQEIFRIQPEDRFLQQATLAFDNSLEEIFPALLSGASLFIVNKYDFLDMAHMSDFVRDKEITAIATTSLVTKELNKYLKDHSLRILLSGGDALKKSYLTSFTGVELYNTYGPTETTVFSSLYLCDGSEGEMIPLGQPIFNEQVWILDKCQNPAPLGVTGELFIGGLAVGRGYLDRPELTAEKFIENPFAPGQRLYGTGDLARWMPNGILEFVGRADHQVKIRGFRVEVSEIEANLIQHEKVKETIVVTYEDEVIGKYLTAYLVLEDGVVEEQELRDFLKDRLPEYMIPTAFVVMEKFQLNVNAKVDRKLLPMPSFQAAEEAYLPPSTPTEHKLAEIWAEELGAEKVGANDHFFRLGGHSLLVTRVIFRLRKEFAADVPVRALFETPLLSDLAARIDALPKEKQGVAAAAPTIKRAQRTTKKL</sequence>
<dbReference type="CDD" id="cd19531">
    <property type="entry name" value="LCL_NRPS-like"/>
    <property type="match status" value="2"/>
</dbReference>
<dbReference type="FunFam" id="3.30.559.10:FF:000012">
    <property type="entry name" value="Non-ribosomal peptide synthetase"/>
    <property type="match status" value="2"/>
</dbReference>
<dbReference type="SUPFAM" id="SSF56801">
    <property type="entry name" value="Acetyl-CoA synthetase-like"/>
    <property type="match status" value="2"/>
</dbReference>
<dbReference type="Pfam" id="PF00501">
    <property type="entry name" value="AMP-binding"/>
    <property type="match status" value="2"/>
</dbReference>
<dbReference type="InterPro" id="IPR006162">
    <property type="entry name" value="Ppantetheine_attach_site"/>
</dbReference>
<dbReference type="FunFam" id="3.40.50.980:FF:000001">
    <property type="entry name" value="Non-ribosomal peptide synthetase"/>
    <property type="match status" value="2"/>
</dbReference>
<dbReference type="SUPFAM" id="SSF47336">
    <property type="entry name" value="ACP-like"/>
    <property type="match status" value="2"/>
</dbReference>
<dbReference type="InterPro" id="IPR000873">
    <property type="entry name" value="AMP-dep_synth/lig_dom"/>
</dbReference>
<dbReference type="GO" id="GO:0072330">
    <property type="term" value="P:monocarboxylic acid biosynthetic process"/>
    <property type="evidence" value="ECO:0007669"/>
    <property type="project" value="UniProtKB-ARBA"/>
</dbReference>
<keyword evidence="8" id="KW-1185">Reference proteome</keyword>
<gene>
    <name evidence="7" type="ORF">CBW65_04090</name>
</gene>
<accession>A0A1Y0ILT9</accession>
<keyword evidence="4" id="KW-0597">Phosphoprotein</keyword>
<dbReference type="GO" id="GO:0003824">
    <property type="term" value="F:catalytic activity"/>
    <property type="evidence" value="ECO:0007669"/>
    <property type="project" value="InterPro"/>
</dbReference>
<dbReference type="SUPFAM" id="SSF52777">
    <property type="entry name" value="CoA-dependent acyltransferases"/>
    <property type="match status" value="4"/>
</dbReference>
<evidence type="ECO:0000256" key="2">
    <source>
        <dbReference type="ARBA" id="ARBA00006432"/>
    </source>
</evidence>
<dbReference type="InterPro" id="IPR001242">
    <property type="entry name" value="Condensation_dom"/>
</dbReference>
<dbReference type="FunFam" id="1.10.1200.10:FF:000005">
    <property type="entry name" value="Nonribosomal peptide synthetase 1"/>
    <property type="match status" value="1"/>
</dbReference>
<dbReference type="Gene3D" id="1.10.1200.10">
    <property type="entry name" value="ACP-like"/>
    <property type="match status" value="1"/>
</dbReference>
<dbReference type="KEGG" id="tum:CBW65_04090"/>
<dbReference type="InterPro" id="IPR045851">
    <property type="entry name" value="AMP-bd_C_sf"/>
</dbReference>
<dbReference type="Gene3D" id="3.40.50.1820">
    <property type="entry name" value="alpha/beta hydrolase"/>
    <property type="match status" value="1"/>
</dbReference>
<dbReference type="Pfam" id="PF13193">
    <property type="entry name" value="AMP-binding_C"/>
    <property type="match status" value="2"/>
</dbReference>
<dbReference type="InterPro" id="IPR009081">
    <property type="entry name" value="PP-bd_ACP"/>
</dbReference>
<feature type="domain" description="Carrier" evidence="6">
    <location>
        <begin position="1001"/>
        <end position="1076"/>
    </location>
</feature>
<dbReference type="FunFam" id="2.30.38.10:FF:000001">
    <property type="entry name" value="Non-ribosomal peptide synthetase PvdI"/>
    <property type="match status" value="2"/>
</dbReference>
<dbReference type="InterPro" id="IPR020806">
    <property type="entry name" value="PKS_PP-bd"/>
</dbReference>
<dbReference type="PANTHER" id="PTHR45527">
    <property type="entry name" value="NONRIBOSOMAL PEPTIDE SYNTHETASE"/>
    <property type="match status" value="1"/>
</dbReference>
<dbReference type="InterPro" id="IPR023213">
    <property type="entry name" value="CAT-like_dom_sf"/>
</dbReference>
<dbReference type="GO" id="GO:0044550">
    <property type="term" value="P:secondary metabolite biosynthetic process"/>
    <property type="evidence" value="ECO:0007669"/>
    <property type="project" value="UniProtKB-ARBA"/>
</dbReference>
<dbReference type="GO" id="GO:0043041">
    <property type="term" value="P:amino acid activation for nonribosomal peptide biosynthetic process"/>
    <property type="evidence" value="ECO:0007669"/>
    <property type="project" value="TreeGrafter"/>
</dbReference>
<evidence type="ECO:0000256" key="1">
    <source>
        <dbReference type="ARBA" id="ARBA00001957"/>
    </source>
</evidence>
<dbReference type="SMART" id="SM00823">
    <property type="entry name" value="PKS_PP"/>
    <property type="match status" value="2"/>
</dbReference>
<dbReference type="Gene3D" id="3.30.300.30">
    <property type="match status" value="2"/>
</dbReference>
<evidence type="ECO:0000259" key="6">
    <source>
        <dbReference type="PROSITE" id="PS50075"/>
    </source>
</evidence>
<name>A0A1Y0ILT9_9BACL</name>
<protein>
    <recommendedName>
        <fullName evidence="6">Carrier domain-containing protein</fullName>
    </recommendedName>
</protein>
<dbReference type="Gene3D" id="3.30.559.30">
    <property type="entry name" value="Nonribosomal peptide synthetase, condensation domain"/>
    <property type="match status" value="2"/>
</dbReference>
<dbReference type="OrthoDB" id="9778383at2"/>
<feature type="domain" description="Carrier" evidence="6">
    <location>
        <begin position="2040"/>
        <end position="2115"/>
    </location>
</feature>
<dbReference type="FunFam" id="3.30.300.30:FF:000010">
    <property type="entry name" value="Enterobactin synthetase component F"/>
    <property type="match status" value="1"/>
</dbReference>
<dbReference type="Gene3D" id="3.30.559.10">
    <property type="entry name" value="Chloramphenicol acetyltransferase-like domain"/>
    <property type="match status" value="2"/>
</dbReference>
<dbReference type="FunFam" id="1.10.1200.10:FF:000016">
    <property type="entry name" value="Non-ribosomal peptide synthase"/>
    <property type="match status" value="1"/>
</dbReference>
<evidence type="ECO:0000256" key="3">
    <source>
        <dbReference type="ARBA" id="ARBA00022450"/>
    </source>
</evidence>
<evidence type="ECO:0000256" key="4">
    <source>
        <dbReference type="ARBA" id="ARBA00022553"/>
    </source>
</evidence>
<comment type="cofactor">
    <cofactor evidence="1">
        <name>pantetheine 4'-phosphate</name>
        <dbReference type="ChEBI" id="CHEBI:47942"/>
    </cofactor>
</comment>
<evidence type="ECO:0000313" key="7">
    <source>
        <dbReference type="EMBL" id="ARU60333.1"/>
    </source>
</evidence>
<reference evidence="8" key="1">
    <citation type="submission" date="2017-05" db="EMBL/GenBank/DDBJ databases">
        <authorList>
            <person name="Sung H."/>
        </authorList>
    </citation>
    <scope>NUCLEOTIDE SEQUENCE [LARGE SCALE GENOMIC DNA]</scope>
    <source>
        <strain evidence="8">AR23208</strain>
    </source>
</reference>